<dbReference type="EMBL" id="LR134318">
    <property type="protein sequence ID" value="VEF13047.1"/>
    <property type="molecule type" value="Genomic_DNA"/>
</dbReference>
<name>A0A448E1X8_PSEFL</name>
<feature type="region of interest" description="Disordered" evidence="1">
    <location>
        <begin position="1"/>
        <end position="20"/>
    </location>
</feature>
<evidence type="ECO:0000313" key="3">
    <source>
        <dbReference type="Proteomes" id="UP000281909"/>
    </source>
</evidence>
<evidence type="ECO:0000313" key="2">
    <source>
        <dbReference type="EMBL" id="VEF13047.1"/>
    </source>
</evidence>
<gene>
    <name evidence="2" type="ORF">NCTC9428_04728</name>
</gene>
<feature type="compositionally biased region" description="Basic and acidic residues" evidence="1">
    <location>
        <begin position="396"/>
        <end position="406"/>
    </location>
</feature>
<organism evidence="2 3">
    <name type="scientific">Pseudomonas fluorescens</name>
    <dbReference type="NCBI Taxonomy" id="294"/>
    <lineage>
        <taxon>Bacteria</taxon>
        <taxon>Pseudomonadati</taxon>
        <taxon>Pseudomonadota</taxon>
        <taxon>Gammaproteobacteria</taxon>
        <taxon>Pseudomonadales</taxon>
        <taxon>Pseudomonadaceae</taxon>
        <taxon>Pseudomonas</taxon>
    </lineage>
</organism>
<feature type="region of interest" description="Disordered" evidence="1">
    <location>
        <begin position="395"/>
        <end position="420"/>
    </location>
</feature>
<dbReference type="OrthoDB" id="7026620at2"/>
<reference evidence="2 3" key="1">
    <citation type="submission" date="2018-12" db="EMBL/GenBank/DDBJ databases">
        <authorList>
            <consortium name="Pathogen Informatics"/>
        </authorList>
    </citation>
    <scope>NUCLEOTIDE SEQUENCE [LARGE SCALE GENOMIC DNA]</scope>
    <source>
        <strain evidence="2 3">NCTC9428</strain>
    </source>
</reference>
<proteinExistence type="predicted"/>
<feature type="region of interest" description="Disordered" evidence="1">
    <location>
        <begin position="173"/>
        <end position="201"/>
    </location>
</feature>
<dbReference type="RefSeq" id="WP_126366695.1">
    <property type="nucleotide sequence ID" value="NZ_LR134318.1"/>
</dbReference>
<evidence type="ECO:0000256" key="1">
    <source>
        <dbReference type="SAM" id="MobiDB-lite"/>
    </source>
</evidence>
<feature type="compositionally biased region" description="Acidic residues" evidence="1">
    <location>
        <begin position="407"/>
        <end position="420"/>
    </location>
</feature>
<dbReference type="Proteomes" id="UP000281909">
    <property type="component" value="Chromosome"/>
</dbReference>
<protein>
    <submittedName>
        <fullName evidence="2">Uncharacterized protein</fullName>
    </submittedName>
</protein>
<sequence>MRQKTNSSPPRVDILDPQTPRIPDAEVPLFRLPDILPVTAVQKLDTGPAKPVESSGQRGDERGVISAVAITDSAVITGIGASPATVHGLTDYLLKPAMLRGMQPADPEGFRYVVGRKFADVKGIGTVHIEFDASINAHRASDLYKRLPPGVVLFKNPGEATWSPIPVVQHANPLKRPLTPEGEASTGSPAKRPVSVPEPVPEPPVNAIEAHGLLLDGPFKSLYPEQTPEERAERLRGFNLSPRQHARLLTDLSAHLQLPAWLETHRLQSIDPDHPARFEHMRKDIEPLLIALRNDKHWDNADIQNSVSREFYEAFLSSVGYLRNTHGNLYRTDIPGVFRADDRTPFELALDGRILPRMKHPKGATTDIPISSTVSLKLLSDYNTAPDPEYLLYNTQHDRRPGRRPDEMDDTEVDASFDDDSPYETIRHEQKLVFNYAIDTRGMEVVLNEENRYFNRHDRQQGAWLPDDSLEAHVSVAKDRGIDSARLWLLDSSLTRAAKIDDLAEMAGDQAQSITDRTHAGARNMDEYDRLISAAASAGKPVLQLAGEAFSNDIAWPR</sequence>
<dbReference type="AlphaFoldDB" id="A0A448E1X8"/>
<accession>A0A448E1X8</accession>